<reference evidence="2 3" key="1">
    <citation type="submission" date="2018-06" db="EMBL/GenBank/DDBJ databases">
        <title>Complete genome of Desulfovibrio marinus P48SEP.</title>
        <authorList>
            <person name="Crispim J.S."/>
            <person name="Vidigal P.M.P."/>
            <person name="Silva L.C.F."/>
            <person name="Araujo L.C."/>
            <person name="Laguardia C.N."/>
            <person name="Dias R.S."/>
            <person name="Sousa M.P."/>
            <person name="Paula S.O."/>
            <person name="Silva C."/>
        </authorList>
    </citation>
    <scope>NUCLEOTIDE SEQUENCE [LARGE SCALE GENOMIC DNA]</scope>
    <source>
        <strain evidence="2 3">P48SEP</strain>
    </source>
</reference>
<proteinExistence type="predicted"/>
<keyword evidence="2" id="KW-0436">Ligase</keyword>
<dbReference type="PANTHER" id="PTHR12835">
    <property type="entry name" value="BIOTIN PROTEIN LIGASE"/>
    <property type="match status" value="1"/>
</dbReference>
<dbReference type="EMBL" id="QMIF01000003">
    <property type="protein sequence ID" value="TVM35132.1"/>
    <property type="molecule type" value="Genomic_DNA"/>
</dbReference>
<dbReference type="AlphaFoldDB" id="A0A6P1ZIE7"/>
<dbReference type="Gene3D" id="3.30.930.10">
    <property type="entry name" value="Bira Bifunctional Protein, Domain 2"/>
    <property type="match status" value="1"/>
</dbReference>
<evidence type="ECO:0000313" key="2">
    <source>
        <dbReference type="EMBL" id="TVM35132.1"/>
    </source>
</evidence>
<dbReference type="InterPro" id="IPR045864">
    <property type="entry name" value="aa-tRNA-synth_II/BPL/LPL"/>
</dbReference>
<dbReference type="Proteomes" id="UP000434052">
    <property type="component" value="Unassembled WGS sequence"/>
</dbReference>
<dbReference type="GO" id="GO:0005737">
    <property type="term" value="C:cytoplasm"/>
    <property type="evidence" value="ECO:0007669"/>
    <property type="project" value="TreeGrafter"/>
</dbReference>
<sequence>MPVYIWQAETPEAAGPIKDIAKPLDWTAPPDGWGHDLVELAMWDDAPCPPGVPGSCMVSEVNKDDGDPAIIFFSAASSALDIGRELGASGGLQEWDSVIVGSQWAGRGQLRRGWHSPEGNMYVGWRIPSPAGPGDELASIVTGVALAEAFSELGIELELKWPNDLVLMQCEGRPVGERDWGLKVGGILLEERGGVLIAGIGVNLNETPPAETLRDGHAVPAGCLVQDPDPTKRRAGPLALWQAVAPAARRHYEELAKWSAAEVVERAEARLAWKGRPVSVWHESSPKEHLDFDKRAGTIVGLTVHGAIRIAFDDGEKTFSSAQLTPLES</sequence>
<organism evidence="2 3">
    <name type="scientific">Oceanidesulfovibrio marinus</name>
    <dbReference type="NCBI Taxonomy" id="370038"/>
    <lineage>
        <taxon>Bacteria</taxon>
        <taxon>Pseudomonadati</taxon>
        <taxon>Thermodesulfobacteriota</taxon>
        <taxon>Desulfovibrionia</taxon>
        <taxon>Desulfovibrionales</taxon>
        <taxon>Desulfovibrionaceae</taxon>
        <taxon>Oceanidesulfovibrio</taxon>
    </lineage>
</organism>
<dbReference type="PROSITE" id="PS51733">
    <property type="entry name" value="BPL_LPL_CATALYTIC"/>
    <property type="match status" value="1"/>
</dbReference>
<dbReference type="Pfam" id="PF03099">
    <property type="entry name" value="BPL_LplA_LipB"/>
    <property type="match status" value="1"/>
</dbReference>
<name>A0A6P1ZIE7_9BACT</name>
<dbReference type="RefSeq" id="WP_144234686.1">
    <property type="nucleotide sequence ID" value="NZ_QMIF01000003.1"/>
</dbReference>
<dbReference type="InterPro" id="IPR004143">
    <property type="entry name" value="BPL_LPL_catalytic"/>
</dbReference>
<evidence type="ECO:0000259" key="1">
    <source>
        <dbReference type="PROSITE" id="PS51733"/>
    </source>
</evidence>
<dbReference type="PANTHER" id="PTHR12835:SF5">
    <property type="entry name" value="BIOTIN--PROTEIN LIGASE"/>
    <property type="match status" value="1"/>
</dbReference>
<dbReference type="GO" id="GO:0004077">
    <property type="term" value="F:biotin--[biotin carboxyl-carrier protein] ligase activity"/>
    <property type="evidence" value="ECO:0007669"/>
    <property type="project" value="TreeGrafter"/>
</dbReference>
<accession>A0A6P1ZIE7</accession>
<feature type="domain" description="BPL/LPL catalytic" evidence="1">
    <location>
        <begin position="64"/>
        <end position="260"/>
    </location>
</feature>
<dbReference type="SUPFAM" id="SSF55681">
    <property type="entry name" value="Class II aaRS and biotin synthetases"/>
    <property type="match status" value="1"/>
</dbReference>
<gene>
    <name evidence="2" type="ORF">DQK91_06955</name>
</gene>
<comment type="caution">
    <text evidence="2">The sequence shown here is derived from an EMBL/GenBank/DDBJ whole genome shotgun (WGS) entry which is preliminary data.</text>
</comment>
<dbReference type="OrthoDB" id="9807064at2"/>
<evidence type="ECO:0000313" key="3">
    <source>
        <dbReference type="Proteomes" id="UP000434052"/>
    </source>
</evidence>
<protein>
    <submittedName>
        <fullName evidence="2">Biotin--[acetyl-CoA-carboxylase] ligase</fullName>
    </submittedName>
</protein>